<evidence type="ECO:0000313" key="14">
    <source>
        <dbReference type="EMBL" id="EML1470568.1"/>
    </source>
</evidence>
<evidence type="ECO:0000256" key="2">
    <source>
        <dbReference type="ARBA" id="ARBA00022448"/>
    </source>
</evidence>
<keyword evidence="3" id="KW-1003">Cell membrane</keyword>
<evidence type="ECO:0000256" key="10">
    <source>
        <dbReference type="ARBA" id="ARBA00023098"/>
    </source>
</evidence>
<evidence type="ECO:0000256" key="6">
    <source>
        <dbReference type="ARBA" id="ARBA00022556"/>
    </source>
</evidence>
<dbReference type="SUPFAM" id="SSF103481">
    <property type="entry name" value="Multidrug resistance efflux transporter EmrE"/>
    <property type="match status" value="1"/>
</dbReference>
<feature type="transmembrane region" description="Helical" evidence="12">
    <location>
        <begin position="6"/>
        <end position="26"/>
    </location>
</feature>
<evidence type="ECO:0000256" key="7">
    <source>
        <dbReference type="ARBA" id="ARBA00022692"/>
    </source>
</evidence>
<evidence type="ECO:0000256" key="3">
    <source>
        <dbReference type="ARBA" id="ARBA00022475"/>
    </source>
</evidence>
<dbReference type="STRING" id="61647.LG71_22315"/>
<comment type="subcellular location">
    <subcellularLocation>
        <location evidence="1">Cell membrane</location>
        <topology evidence="1">Multi-pass membrane protein</topology>
    </subcellularLocation>
</comment>
<dbReference type="Proteomes" id="UP000036196">
    <property type="component" value="Unassembled WGS sequence"/>
</dbReference>
<keyword evidence="11 12" id="KW-0472">Membrane</keyword>
<proteinExistence type="predicted"/>
<gene>
    <name evidence="15" type="ORF">ABW06_09515</name>
    <name evidence="14" type="ORF">QEG54_001262</name>
</gene>
<protein>
    <submittedName>
        <fullName evidence="14">EamA family transporter</fullName>
    </submittedName>
    <submittedName>
        <fullName evidence="15">Membrane protein</fullName>
    </submittedName>
</protein>
<dbReference type="GO" id="GO:0009245">
    <property type="term" value="P:lipid A biosynthetic process"/>
    <property type="evidence" value="ECO:0007669"/>
    <property type="project" value="UniProtKB-KW"/>
</dbReference>
<evidence type="ECO:0000256" key="12">
    <source>
        <dbReference type="SAM" id="Phobius"/>
    </source>
</evidence>
<evidence type="ECO:0000256" key="8">
    <source>
        <dbReference type="ARBA" id="ARBA00022985"/>
    </source>
</evidence>
<evidence type="ECO:0000256" key="11">
    <source>
        <dbReference type="ARBA" id="ARBA00023136"/>
    </source>
</evidence>
<accession>A0A089PU54</accession>
<keyword evidence="16" id="KW-1185">Reference proteome</keyword>
<dbReference type="PANTHER" id="PTHR30561:SF9">
    <property type="entry name" value="4-AMINO-4-DEOXY-L-ARABINOSE-PHOSPHOUNDECAPRENOL FLIPPASE SUBUNIT ARNF-RELATED"/>
    <property type="match status" value="1"/>
</dbReference>
<sequence length="118" mass="12924">MSQLTLLLWLLNVIVDTVGQLAFKAAARDSVGHSGLRQWRVMLRRPWIWLGVGSYVLEFVLWLAFLALVPLSVGVMLGSINVVVIMLAGRLWFNEALSRWRVAGILLIAAGVGVVGIG</sequence>
<dbReference type="InterPro" id="IPR000620">
    <property type="entry name" value="EamA_dom"/>
</dbReference>
<keyword evidence="9 12" id="KW-1133">Transmembrane helix</keyword>
<dbReference type="KEGG" id="pge:LG71_22315"/>
<reference evidence="15 16" key="1">
    <citation type="submission" date="2015-05" db="EMBL/GenBank/DDBJ databases">
        <title>Genome sequences of Pluralibacter gergoviae.</title>
        <authorList>
            <person name="Greninger A.L."/>
            <person name="Miller S."/>
        </authorList>
    </citation>
    <scope>NUCLEOTIDE SEQUENCE [LARGE SCALE GENOMIC DNA]</scope>
    <source>
        <strain evidence="15 16">JS81F13</strain>
    </source>
</reference>
<evidence type="ECO:0000313" key="16">
    <source>
        <dbReference type="Proteomes" id="UP000036196"/>
    </source>
</evidence>
<evidence type="ECO:0000259" key="13">
    <source>
        <dbReference type="Pfam" id="PF00892"/>
    </source>
</evidence>
<dbReference type="EMBL" id="ABLOKC030000005">
    <property type="protein sequence ID" value="EML1470568.1"/>
    <property type="molecule type" value="Genomic_DNA"/>
</dbReference>
<feature type="transmembrane region" description="Helical" evidence="12">
    <location>
        <begin position="100"/>
        <end position="117"/>
    </location>
</feature>
<dbReference type="Gene3D" id="1.10.3730.20">
    <property type="match status" value="1"/>
</dbReference>
<dbReference type="EMBL" id="LDZF01000008">
    <property type="protein sequence ID" value="KMK14101.1"/>
    <property type="molecule type" value="Genomic_DNA"/>
</dbReference>
<dbReference type="PATRIC" id="fig|61647.13.peg.5157"/>
<feature type="transmembrane region" description="Helical" evidence="12">
    <location>
        <begin position="75"/>
        <end position="93"/>
    </location>
</feature>
<dbReference type="GO" id="GO:0005886">
    <property type="term" value="C:plasma membrane"/>
    <property type="evidence" value="ECO:0007669"/>
    <property type="project" value="UniProtKB-SubCell"/>
</dbReference>
<evidence type="ECO:0000256" key="1">
    <source>
        <dbReference type="ARBA" id="ARBA00004651"/>
    </source>
</evidence>
<dbReference type="GO" id="GO:0022857">
    <property type="term" value="F:transmembrane transporter activity"/>
    <property type="evidence" value="ECO:0007669"/>
    <property type="project" value="InterPro"/>
</dbReference>
<organism evidence="15 16">
    <name type="scientific">Pluralibacter gergoviae</name>
    <name type="common">Enterobacter gergoviae</name>
    <dbReference type="NCBI Taxonomy" id="61647"/>
    <lineage>
        <taxon>Bacteria</taxon>
        <taxon>Pseudomonadati</taxon>
        <taxon>Pseudomonadota</taxon>
        <taxon>Gammaproteobacteria</taxon>
        <taxon>Enterobacterales</taxon>
        <taxon>Enterobacteriaceae</taxon>
        <taxon>Pluralibacter</taxon>
    </lineage>
</organism>
<keyword evidence="4" id="KW-0444">Lipid biosynthesis</keyword>
<dbReference type="GO" id="GO:0009103">
    <property type="term" value="P:lipopolysaccharide biosynthetic process"/>
    <property type="evidence" value="ECO:0007669"/>
    <property type="project" value="UniProtKB-KW"/>
</dbReference>
<name>A0A089PU54_PLUGE</name>
<dbReference type="RefSeq" id="WP_043085422.1">
    <property type="nucleotide sequence ID" value="NZ_CACVCI010000001.1"/>
</dbReference>
<evidence type="ECO:0000256" key="9">
    <source>
        <dbReference type="ARBA" id="ARBA00022989"/>
    </source>
</evidence>
<feature type="transmembrane region" description="Helical" evidence="12">
    <location>
        <begin position="47"/>
        <end position="69"/>
    </location>
</feature>
<evidence type="ECO:0000256" key="5">
    <source>
        <dbReference type="ARBA" id="ARBA00022519"/>
    </source>
</evidence>
<keyword evidence="2" id="KW-0813">Transport</keyword>
<dbReference type="InterPro" id="IPR000390">
    <property type="entry name" value="Small_drug/metabolite_transptr"/>
</dbReference>
<keyword evidence="7 12" id="KW-0812">Transmembrane</keyword>
<keyword evidence="8" id="KW-0448">Lipopolysaccharide biosynthesis</keyword>
<reference evidence="14" key="2">
    <citation type="submission" date="2024-02" db="EMBL/GenBank/DDBJ databases">
        <authorList>
            <consortium name="Clinical and Environmental Microbiology Branch: Whole genome sequencing antimicrobial resistance pathogens in the healthcare setting"/>
        </authorList>
    </citation>
    <scope>NUCLEOTIDE SEQUENCE</scope>
    <source>
        <strain evidence="14">2021DK-00143</strain>
    </source>
</reference>
<dbReference type="PANTHER" id="PTHR30561">
    <property type="entry name" value="SMR FAMILY PROTON-DEPENDENT DRUG EFFLUX TRANSPORTER SUGE"/>
    <property type="match status" value="1"/>
</dbReference>
<evidence type="ECO:0000313" key="15">
    <source>
        <dbReference type="EMBL" id="KMK14101.1"/>
    </source>
</evidence>
<keyword evidence="10" id="KW-0443">Lipid metabolism</keyword>
<dbReference type="Pfam" id="PF00892">
    <property type="entry name" value="EamA"/>
    <property type="match status" value="1"/>
</dbReference>
<dbReference type="OrthoDB" id="8612348at2"/>
<dbReference type="eggNOG" id="ENOG5032TUZ">
    <property type="taxonomic scope" value="Bacteria"/>
</dbReference>
<feature type="domain" description="EamA" evidence="13">
    <location>
        <begin position="46"/>
        <end position="115"/>
    </location>
</feature>
<dbReference type="AlphaFoldDB" id="A0A089PU54"/>
<comment type="caution">
    <text evidence="15">The sequence shown here is derived from an EMBL/GenBank/DDBJ whole genome shotgun (WGS) entry which is preliminary data.</text>
</comment>
<keyword evidence="6" id="KW-0441">Lipid A biosynthesis</keyword>
<evidence type="ECO:0000256" key="4">
    <source>
        <dbReference type="ARBA" id="ARBA00022516"/>
    </source>
</evidence>
<keyword evidence="5" id="KW-0997">Cell inner membrane</keyword>
<dbReference type="InterPro" id="IPR037185">
    <property type="entry name" value="EmrE-like"/>
</dbReference>